<feature type="transmembrane region" description="Helical" evidence="6">
    <location>
        <begin position="198"/>
        <end position="216"/>
    </location>
</feature>
<evidence type="ECO:0000256" key="5">
    <source>
        <dbReference type="ARBA" id="ARBA00023136"/>
    </source>
</evidence>
<dbReference type="GO" id="GO:0016020">
    <property type="term" value="C:membrane"/>
    <property type="evidence" value="ECO:0007669"/>
    <property type="project" value="UniProtKB-SubCell"/>
</dbReference>
<keyword evidence="2" id="KW-0813">Transport</keyword>
<dbReference type="Pfam" id="PF13520">
    <property type="entry name" value="AA_permease_2"/>
    <property type="match status" value="1"/>
</dbReference>
<dbReference type="OrthoDB" id="9762947at2"/>
<dbReference type="InterPro" id="IPR002293">
    <property type="entry name" value="AA/rel_permease1"/>
</dbReference>
<comment type="subcellular location">
    <subcellularLocation>
        <location evidence="1">Membrane</location>
        <topology evidence="1">Multi-pass membrane protein</topology>
    </subcellularLocation>
</comment>
<dbReference type="PIRSF" id="PIRSF006060">
    <property type="entry name" value="AA_transporter"/>
    <property type="match status" value="1"/>
</dbReference>
<feature type="transmembrane region" description="Helical" evidence="6">
    <location>
        <begin position="403"/>
        <end position="422"/>
    </location>
</feature>
<feature type="transmembrane region" description="Helical" evidence="6">
    <location>
        <begin position="428"/>
        <end position="450"/>
    </location>
</feature>
<reference evidence="7 8" key="1">
    <citation type="submission" date="2012-02" db="EMBL/GenBank/DDBJ databases">
        <title>Complete sequence of chromosome of Singulisphaera acidiphila DSM 18658.</title>
        <authorList>
            <consortium name="US DOE Joint Genome Institute (JGI-PGF)"/>
            <person name="Lucas S."/>
            <person name="Copeland A."/>
            <person name="Lapidus A."/>
            <person name="Glavina del Rio T."/>
            <person name="Dalin E."/>
            <person name="Tice H."/>
            <person name="Bruce D."/>
            <person name="Goodwin L."/>
            <person name="Pitluck S."/>
            <person name="Peters L."/>
            <person name="Ovchinnikova G."/>
            <person name="Chertkov O."/>
            <person name="Kyrpides N."/>
            <person name="Mavromatis K."/>
            <person name="Ivanova N."/>
            <person name="Brettin T."/>
            <person name="Detter J.C."/>
            <person name="Han C."/>
            <person name="Larimer F."/>
            <person name="Land M."/>
            <person name="Hauser L."/>
            <person name="Markowitz V."/>
            <person name="Cheng J.-F."/>
            <person name="Hugenholtz P."/>
            <person name="Woyke T."/>
            <person name="Wu D."/>
            <person name="Tindall B."/>
            <person name="Pomrenke H."/>
            <person name="Brambilla E."/>
            <person name="Klenk H.-P."/>
            <person name="Eisen J.A."/>
        </authorList>
    </citation>
    <scope>NUCLEOTIDE SEQUENCE [LARGE SCALE GENOMIC DNA]</scope>
    <source>
        <strain evidence="8">ATCC BAA-1392 / DSM 18658 / VKM B-2454 / MOB10</strain>
    </source>
</reference>
<keyword evidence="4 6" id="KW-1133">Transmembrane helix</keyword>
<dbReference type="STRING" id="886293.Sinac_4878"/>
<evidence type="ECO:0000256" key="4">
    <source>
        <dbReference type="ARBA" id="ARBA00022989"/>
    </source>
</evidence>
<feature type="transmembrane region" description="Helical" evidence="6">
    <location>
        <begin position="228"/>
        <end position="247"/>
    </location>
</feature>
<proteinExistence type="predicted"/>
<dbReference type="Gene3D" id="1.20.1740.10">
    <property type="entry name" value="Amino acid/polyamine transporter I"/>
    <property type="match status" value="1"/>
</dbReference>
<feature type="transmembrane region" description="Helical" evidence="6">
    <location>
        <begin position="351"/>
        <end position="374"/>
    </location>
</feature>
<feature type="transmembrane region" description="Helical" evidence="6">
    <location>
        <begin position="267"/>
        <end position="286"/>
    </location>
</feature>
<gene>
    <name evidence="7" type="ordered locus">Sinac_4878</name>
</gene>
<feature type="transmembrane region" description="Helical" evidence="6">
    <location>
        <begin position="462"/>
        <end position="480"/>
    </location>
</feature>
<evidence type="ECO:0000313" key="7">
    <source>
        <dbReference type="EMBL" id="AGA29037.1"/>
    </source>
</evidence>
<keyword evidence="5 6" id="KW-0472">Membrane</keyword>
<dbReference type="AlphaFoldDB" id="L0DIE9"/>
<feature type="transmembrane region" description="Helical" evidence="6">
    <location>
        <begin position="486"/>
        <end position="505"/>
    </location>
</feature>
<evidence type="ECO:0000313" key="8">
    <source>
        <dbReference type="Proteomes" id="UP000010798"/>
    </source>
</evidence>
<dbReference type="PANTHER" id="PTHR43243">
    <property type="entry name" value="INNER MEMBRANE TRANSPORTER YGJI-RELATED"/>
    <property type="match status" value="1"/>
</dbReference>
<dbReference type="eggNOG" id="COG0531">
    <property type="taxonomic scope" value="Bacteria"/>
</dbReference>
<feature type="transmembrane region" description="Helical" evidence="6">
    <location>
        <begin position="62"/>
        <end position="82"/>
    </location>
</feature>
<evidence type="ECO:0000256" key="3">
    <source>
        <dbReference type="ARBA" id="ARBA00022692"/>
    </source>
</evidence>
<accession>L0DIE9</accession>
<evidence type="ECO:0000256" key="2">
    <source>
        <dbReference type="ARBA" id="ARBA00022448"/>
    </source>
</evidence>
<evidence type="ECO:0000256" key="6">
    <source>
        <dbReference type="SAM" id="Phobius"/>
    </source>
</evidence>
<dbReference type="RefSeq" id="WP_015248145.1">
    <property type="nucleotide sequence ID" value="NC_019892.1"/>
</dbReference>
<feature type="transmembrane region" description="Helical" evidence="6">
    <location>
        <begin position="34"/>
        <end position="56"/>
    </location>
</feature>
<dbReference type="KEGG" id="saci:Sinac_4878"/>
<feature type="transmembrane region" description="Helical" evidence="6">
    <location>
        <begin position="307"/>
        <end position="331"/>
    </location>
</feature>
<evidence type="ECO:0000256" key="1">
    <source>
        <dbReference type="ARBA" id="ARBA00004141"/>
    </source>
</evidence>
<dbReference type="Proteomes" id="UP000010798">
    <property type="component" value="Chromosome"/>
</dbReference>
<keyword evidence="8" id="KW-1185">Reference proteome</keyword>
<feature type="transmembrane region" description="Helical" evidence="6">
    <location>
        <begin position="94"/>
        <end position="115"/>
    </location>
</feature>
<organism evidence="7 8">
    <name type="scientific">Singulisphaera acidiphila (strain ATCC BAA-1392 / DSM 18658 / VKM B-2454 / MOB10)</name>
    <dbReference type="NCBI Taxonomy" id="886293"/>
    <lineage>
        <taxon>Bacteria</taxon>
        <taxon>Pseudomonadati</taxon>
        <taxon>Planctomycetota</taxon>
        <taxon>Planctomycetia</taxon>
        <taxon>Isosphaerales</taxon>
        <taxon>Isosphaeraceae</taxon>
        <taxon>Singulisphaera</taxon>
    </lineage>
</organism>
<dbReference type="PANTHER" id="PTHR43243:SF4">
    <property type="entry name" value="CATIONIC AMINO ACID TRANSPORTER 4"/>
    <property type="match status" value="1"/>
</dbReference>
<protein>
    <submittedName>
        <fullName evidence="7">Amino acid transporter</fullName>
    </submittedName>
</protein>
<name>L0DIE9_SINAD</name>
<keyword evidence="3 6" id="KW-0812">Transmembrane</keyword>
<dbReference type="HOGENOM" id="CLU_007946_15_7_0"/>
<dbReference type="EMBL" id="CP003364">
    <property type="protein sequence ID" value="AGA29037.1"/>
    <property type="molecule type" value="Genomic_DNA"/>
</dbReference>
<dbReference type="GO" id="GO:0015171">
    <property type="term" value="F:amino acid transmembrane transporter activity"/>
    <property type="evidence" value="ECO:0007669"/>
    <property type="project" value="TreeGrafter"/>
</dbReference>
<sequence>MANLFVRKSIASLKAEAEASDLEGPKRSLTAFDLTMLGIGAIIGAGIFVLTGTAAATNAGPAIALSFVLGGVACAFAGLCYAEMASTVPIGGSAYTYAYATMGEFIAWLIGWDLILEYSLGATTVAIGWSGYVVSFLHNIGINIPPHFANAPGTKMINIPDAIAAKLHLAAGWTSLTGVQNLLEKNNVDWSSFAHSTAYLNVPAMFIVAAVTALLVVGIKESARVNNVIVVIKVGIVLLFIAAGIGFVSTDNWGGSFIPANEGPGVYGWSGILRGAGVVFFAFIGFDAVSTTAQEAKNPQRDMPIGILGSLVICTLLYILVSFVLTGVVNYKQLNVPDPIAVGVDAIGLKWLSPIVKLGAIAGLSSVILVMLLSQPRIFYSMSRDGLLPAFVSKLHPRFGTPYITTIITGLVVMVASALLPISIVGELVSIGTLFAFAVVCVGVLVLRITQPDIERPFKTPLVWVTAPLGTLFAILLMAGLPGDTWLRLIIWMAIGLAIYFLYGMQHSRLGHEKPVAVAVDSDLL</sequence>